<feature type="transmembrane region" description="Helical" evidence="1">
    <location>
        <begin position="45"/>
        <end position="64"/>
    </location>
</feature>
<keyword evidence="1" id="KW-1133">Transmembrane helix</keyword>
<accession>A0AAE3K235</accession>
<keyword evidence="1" id="KW-0812">Transmembrane</keyword>
<dbReference type="AlphaFoldDB" id="A0AAE3K235"/>
<proteinExistence type="predicted"/>
<keyword evidence="1" id="KW-0472">Membrane</keyword>
<reference evidence="3" key="1">
    <citation type="submission" date="2022-05" db="EMBL/GenBank/DDBJ databases">
        <title>Metagenome Sequencing of an Archaeal-Dominated Microbial Community from a Hot Spring at the Los Azufres Geothermal Field, Mexico.</title>
        <authorList>
            <person name="Marin-Paredes R."/>
            <person name="Martinez-Romero E."/>
            <person name="Servin-Garciduenas L.E."/>
        </authorList>
    </citation>
    <scope>NUCLEOTIDE SEQUENCE</scope>
    <source>
        <strain evidence="3">AZ1-454</strain>
    </source>
</reference>
<sequence>MDSEKVTRKFYSKMIRLPSNEVLVGVNGVEWALVVARGIEVGMDFALSFFAYLFALLLVFRLKWRTVAALSTIFSFIYLIFSFFPAYFLYSFGTFLPLIDYPLLVDYKETKAIILSTSATLFPLLVALTRNWVFYTYVIAVALLTSFYIYTINRKGLKVIGISSMNVVRPFIRAINYKREAEVENFLEKISIPYYVHVYVLKVDGQKLVVPEVHYGLYGTVGSSYFPYDLEEKVNDSTAFHGPGSHDIDVPSRKYSLELISKVSKALDDMEENEFYGIMFNDFGSFRLTTLSFDKSSLTFVERPGKGIDDLPTSLWKDMIASNNFLVDCHNESLVEDFSKEEISQLKSFVRRRREGRRRPLLFAYSEGSLDNECEGLCSRKVKVFVFGDGEKKVAIVYVYGNNASRELKEQVYGKLAGLVDRAILVTPDDHSCTGTSLGNLYTPSQPCPSLADLSYKLTLDALSKIREVDSSQKVIKVKTKVIGKIISTMVEGLEKVGNYTLRTFWIPIASSYVLLFLFSSLYALLKL</sequence>
<name>A0AAE3K235_9CREN</name>
<evidence type="ECO:0000259" key="2">
    <source>
        <dbReference type="Pfam" id="PF09843"/>
    </source>
</evidence>
<comment type="caution">
    <text evidence="3">The sequence shown here is derived from an EMBL/GenBank/DDBJ whole genome shotgun (WGS) entry which is preliminary data.</text>
</comment>
<protein>
    <submittedName>
        <fullName evidence="3">DUF2070 family protein</fullName>
    </submittedName>
</protein>
<feature type="domain" description="DUF2070" evidence="2">
    <location>
        <begin position="8"/>
        <end position="515"/>
    </location>
</feature>
<dbReference type="EMBL" id="JZWS02000005">
    <property type="protein sequence ID" value="MCL7344166.1"/>
    <property type="molecule type" value="Genomic_DNA"/>
</dbReference>
<dbReference type="Pfam" id="PF09843">
    <property type="entry name" value="DUF2070"/>
    <property type="match status" value="1"/>
</dbReference>
<feature type="transmembrane region" description="Helical" evidence="1">
    <location>
        <begin position="505"/>
        <end position="526"/>
    </location>
</feature>
<evidence type="ECO:0000313" key="3">
    <source>
        <dbReference type="EMBL" id="MCL7344166.1"/>
    </source>
</evidence>
<dbReference type="InterPro" id="IPR019204">
    <property type="entry name" value="DUF2070_membrane"/>
</dbReference>
<feature type="transmembrane region" description="Helical" evidence="1">
    <location>
        <begin position="132"/>
        <end position="150"/>
    </location>
</feature>
<organism evidence="3">
    <name type="scientific">Candidatus Aramenus sulfurataquae</name>
    <dbReference type="NCBI Taxonomy" id="1326980"/>
    <lineage>
        <taxon>Archaea</taxon>
        <taxon>Thermoproteota</taxon>
        <taxon>Thermoprotei</taxon>
        <taxon>Sulfolobales</taxon>
        <taxon>Sulfolobaceae</taxon>
        <taxon>Candidatus Aramenus</taxon>
    </lineage>
</organism>
<evidence type="ECO:0000256" key="1">
    <source>
        <dbReference type="SAM" id="Phobius"/>
    </source>
</evidence>
<gene>
    <name evidence="3" type="ORF">TQ35_006295</name>
</gene>
<feature type="transmembrane region" description="Helical" evidence="1">
    <location>
        <begin position="76"/>
        <end position="99"/>
    </location>
</feature>